<dbReference type="InterPro" id="IPR002219">
    <property type="entry name" value="PKC_DAG/PE"/>
</dbReference>
<evidence type="ECO:0000259" key="5">
    <source>
        <dbReference type="PROSITE" id="PS50003"/>
    </source>
</evidence>
<feature type="domain" description="Phorbol-ester/DAG-type" evidence="6">
    <location>
        <begin position="4"/>
        <end position="56"/>
    </location>
</feature>
<feature type="domain" description="PH" evidence="5">
    <location>
        <begin position="125"/>
        <end position="169"/>
    </location>
</feature>
<keyword evidence="1" id="KW-0597">Phosphoprotein</keyword>
<dbReference type="InterPro" id="IPR046349">
    <property type="entry name" value="C1-like_sf"/>
</dbReference>
<organism evidence="7 8">
    <name type="scientific">Trichostrongylus colubriformis</name>
    <name type="common">Black scour worm</name>
    <dbReference type="NCBI Taxonomy" id="6319"/>
    <lineage>
        <taxon>Eukaryota</taxon>
        <taxon>Metazoa</taxon>
        <taxon>Ecdysozoa</taxon>
        <taxon>Nematoda</taxon>
        <taxon>Chromadorea</taxon>
        <taxon>Rhabditida</taxon>
        <taxon>Rhabditina</taxon>
        <taxon>Rhabditomorpha</taxon>
        <taxon>Strongyloidea</taxon>
        <taxon>Trichostrongylidae</taxon>
        <taxon>Trichostrongylus</taxon>
    </lineage>
</organism>
<dbReference type="EMBL" id="WIXE01018338">
    <property type="protein sequence ID" value="KAK5971002.1"/>
    <property type="molecule type" value="Genomic_DNA"/>
</dbReference>
<dbReference type="InterPro" id="IPR011993">
    <property type="entry name" value="PH-like_dom_sf"/>
</dbReference>
<evidence type="ECO:0000256" key="4">
    <source>
        <dbReference type="SAM" id="MobiDB-lite"/>
    </source>
</evidence>
<dbReference type="GO" id="GO:0046872">
    <property type="term" value="F:metal ion binding"/>
    <property type="evidence" value="ECO:0007669"/>
    <property type="project" value="UniProtKB-KW"/>
</dbReference>
<dbReference type="SUPFAM" id="SSF57889">
    <property type="entry name" value="Cysteine-rich domain"/>
    <property type="match status" value="1"/>
</dbReference>
<dbReference type="AlphaFoldDB" id="A0AAN8F2H6"/>
<sequence>VSKNHVFEHYGASGGQPSECGLCHFPLYGTVVRTGQRCRQCGVIAHDKCIVNLWPCDPRAGPTRPTNTHNTHEPSLPPTPVRTATAEGQGTVARSETLLSDLAEGNGGRTLTIGHGAATPSRATAPLHQGYLSKKGAKFKLWAPRWFELEANSHKVSFSKTNRMTKLLN</sequence>
<feature type="region of interest" description="Disordered" evidence="4">
    <location>
        <begin position="62"/>
        <end position="84"/>
    </location>
</feature>
<name>A0AAN8F2H6_TRICO</name>
<dbReference type="PROSITE" id="PS50003">
    <property type="entry name" value="PH_DOMAIN"/>
    <property type="match status" value="1"/>
</dbReference>
<keyword evidence="3" id="KW-0862">Zinc</keyword>
<dbReference type="Proteomes" id="UP001331761">
    <property type="component" value="Unassembled WGS sequence"/>
</dbReference>
<evidence type="ECO:0000313" key="7">
    <source>
        <dbReference type="EMBL" id="KAK5971002.1"/>
    </source>
</evidence>
<evidence type="ECO:0000256" key="3">
    <source>
        <dbReference type="ARBA" id="ARBA00022833"/>
    </source>
</evidence>
<evidence type="ECO:0000313" key="8">
    <source>
        <dbReference type="Proteomes" id="UP001331761"/>
    </source>
</evidence>
<feature type="region of interest" description="Disordered" evidence="4">
    <location>
        <begin position="104"/>
        <end position="123"/>
    </location>
</feature>
<proteinExistence type="predicted"/>
<dbReference type="Gene3D" id="2.30.29.30">
    <property type="entry name" value="Pleckstrin-homology domain (PH domain)/Phosphotyrosine-binding domain (PTB)"/>
    <property type="match status" value="1"/>
</dbReference>
<comment type="caution">
    <text evidence="7">The sequence shown here is derived from an EMBL/GenBank/DDBJ whole genome shotgun (WGS) entry which is preliminary data.</text>
</comment>
<accession>A0AAN8F2H6</accession>
<evidence type="ECO:0000259" key="6">
    <source>
        <dbReference type="PROSITE" id="PS50081"/>
    </source>
</evidence>
<dbReference type="InterPro" id="IPR001849">
    <property type="entry name" value="PH_domain"/>
</dbReference>
<gene>
    <name evidence="7" type="ORF">GCK32_009545</name>
</gene>
<dbReference type="SUPFAM" id="SSF50729">
    <property type="entry name" value="PH domain-like"/>
    <property type="match status" value="1"/>
</dbReference>
<keyword evidence="8" id="KW-1185">Reference proteome</keyword>
<keyword evidence="2" id="KW-0479">Metal-binding</keyword>
<evidence type="ECO:0000256" key="2">
    <source>
        <dbReference type="ARBA" id="ARBA00022723"/>
    </source>
</evidence>
<dbReference type="Pfam" id="PF00130">
    <property type="entry name" value="C1_1"/>
    <property type="match status" value="1"/>
</dbReference>
<dbReference type="SMART" id="SM00109">
    <property type="entry name" value="C1"/>
    <property type="match status" value="1"/>
</dbReference>
<dbReference type="Gene3D" id="3.30.60.20">
    <property type="match status" value="1"/>
</dbReference>
<dbReference type="PROSITE" id="PS50081">
    <property type="entry name" value="ZF_DAG_PE_2"/>
    <property type="match status" value="1"/>
</dbReference>
<protein>
    <submittedName>
        <fullName evidence="7">PH domain-containing protein</fullName>
    </submittedName>
</protein>
<evidence type="ECO:0000256" key="1">
    <source>
        <dbReference type="ARBA" id="ARBA00022553"/>
    </source>
</evidence>
<reference evidence="7 8" key="1">
    <citation type="submission" date="2019-10" db="EMBL/GenBank/DDBJ databases">
        <title>Assembly and Annotation for the nematode Trichostrongylus colubriformis.</title>
        <authorList>
            <person name="Martin J."/>
        </authorList>
    </citation>
    <scope>NUCLEOTIDE SEQUENCE [LARGE SCALE GENOMIC DNA]</scope>
    <source>
        <strain evidence="7">G859</strain>
        <tissue evidence="7">Whole worm</tissue>
    </source>
</reference>
<dbReference type="CDD" id="cd00029">
    <property type="entry name" value="C1"/>
    <property type="match status" value="1"/>
</dbReference>
<feature type="non-terminal residue" evidence="7">
    <location>
        <position position="1"/>
    </location>
</feature>